<dbReference type="AlphaFoldDB" id="A0A7K1KYG3"/>
<keyword evidence="3" id="KW-1185">Reference proteome</keyword>
<protein>
    <submittedName>
        <fullName evidence="2">Hydantoinase B/oxoprolinase family protein</fullName>
    </submittedName>
</protein>
<proteinExistence type="predicted"/>
<accession>A0A7K1KYG3</accession>
<dbReference type="InterPro" id="IPR003692">
    <property type="entry name" value="Hydantoinase_B"/>
</dbReference>
<reference evidence="2 3" key="1">
    <citation type="submission" date="2019-11" db="EMBL/GenBank/DDBJ databases">
        <authorList>
            <person name="Cao P."/>
        </authorList>
    </citation>
    <scope>NUCLEOTIDE SEQUENCE [LARGE SCALE GENOMIC DNA]</scope>
    <source>
        <strain evidence="2 3">NEAU-AAG5</strain>
    </source>
</reference>
<dbReference type="GO" id="GO:0005829">
    <property type="term" value="C:cytosol"/>
    <property type="evidence" value="ECO:0007669"/>
    <property type="project" value="TreeGrafter"/>
</dbReference>
<dbReference type="GO" id="GO:0006749">
    <property type="term" value="P:glutathione metabolic process"/>
    <property type="evidence" value="ECO:0007669"/>
    <property type="project" value="TreeGrafter"/>
</dbReference>
<sequence>MDGVRMAVISNRLNVVVEAMMNTVFRSSRSGVLNSAHDFSCCIVSADHELVMGAESLPIHMMSGPDLISRAVLRFHPEMRRGDAYLHNSPYNGNSHAADHAMLVPVVDDAGVHRFSVLAKAHQADCGNSKPTTYMTDARDVYEEGTLLFDACRVQTDYQDNDDILRMLRLRVRVPDQWWGDYLALIGAVRLGERRVLELGDELGWDVLQEFVDEWLAYSEGRMRAAIAELPAGRLSLSTRHDPFPGIPDGLDIKIGVEVRPEREEIEVDLTENVDCLPNGLNLTESTAATAALIGVFNSIGEGVPPNAGSLRRVRVRLRDGCAVGVPRHPHSCSAATTNLADRVTNAVQRGMAELAEGIGLAECGAVIPAAAAVVSGVDPRSGGRPFVNQIFLAVTGGAATPWSDAWLTIFHVGCAGMLRRDSVEIAEMTHPIRVSRQRLVSDTEGAGRFRGAPSAEVEYGPVGTSMTVAYGSDGAVHPALGVRGGGAGGLTRHLRRDRSGELTELSSQGLVELADGERIVSITAGGGGYGPAVDRDPARVQEDVREGWISPRRARDVYGVALREDLSIDEAATALLRAEPASARPPSQAS</sequence>
<dbReference type="RefSeq" id="WP_156216333.1">
    <property type="nucleotide sequence ID" value="NZ_WOFH01000004.1"/>
</dbReference>
<evidence type="ECO:0000313" key="3">
    <source>
        <dbReference type="Proteomes" id="UP000432015"/>
    </source>
</evidence>
<feature type="domain" description="Hydantoinase B/oxoprolinase" evidence="1">
    <location>
        <begin position="2"/>
        <end position="532"/>
    </location>
</feature>
<comment type="caution">
    <text evidence="2">The sequence shown here is derived from an EMBL/GenBank/DDBJ whole genome shotgun (WGS) entry which is preliminary data.</text>
</comment>
<gene>
    <name evidence="2" type="ORF">GNZ18_11590</name>
</gene>
<dbReference type="Pfam" id="PF02538">
    <property type="entry name" value="Hydantoinase_B"/>
    <property type="match status" value="1"/>
</dbReference>
<dbReference type="GO" id="GO:0017168">
    <property type="term" value="F:5-oxoprolinase (ATP-hydrolyzing) activity"/>
    <property type="evidence" value="ECO:0007669"/>
    <property type="project" value="TreeGrafter"/>
</dbReference>
<dbReference type="InterPro" id="IPR045079">
    <property type="entry name" value="Oxoprolinase-like"/>
</dbReference>
<evidence type="ECO:0000259" key="1">
    <source>
        <dbReference type="Pfam" id="PF02538"/>
    </source>
</evidence>
<dbReference type="PANTHER" id="PTHR11365">
    <property type="entry name" value="5-OXOPROLINASE RELATED"/>
    <property type="match status" value="1"/>
</dbReference>
<organism evidence="2 3">
    <name type="scientific">Actinomadura litoris</name>
    <dbReference type="NCBI Taxonomy" id="2678616"/>
    <lineage>
        <taxon>Bacteria</taxon>
        <taxon>Bacillati</taxon>
        <taxon>Actinomycetota</taxon>
        <taxon>Actinomycetes</taxon>
        <taxon>Streptosporangiales</taxon>
        <taxon>Thermomonosporaceae</taxon>
        <taxon>Actinomadura</taxon>
    </lineage>
</organism>
<name>A0A7K1KYG3_9ACTN</name>
<evidence type="ECO:0000313" key="2">
    <source>
        <dbReference type="EMBL" id="MUN37241.1"/>
    </source>
</evidence>
<dbReference type="EMBL" id="WOFH01000004">
    <property type="protein sequence ID" value="MUN37241.1"/>
    <property type="molecule type" value="Genomic_DNA"/>
</dbReference>
<dbReference type="PANTHER" id="PTHR11365:SF23">
    <property type="entry name" value="HYPOTHETICAL 5-OXOPROLINASE (EUROFUNG)-RELATED"/>
    <property type="match status" value="1"/>
</dbReference>
<dbReference type="Proteomes" id="UP000432015">
    <property type="component" value="Unassembled WGS sequence"/>
</dbReference>